<feature type="domain" description="CHAD" evidence="3">
    <location>
        <begin position="234"/>
        <end position="518"/>
    </location>
</feature>
<reference evidence="4 5" key="1">
    <citation type="submission" date="2018-11" db="EMBL/GenBank/DDBJ databases">
        <authorList>
            <person name="Criscuolo A."/>
        </authorList>
    </citation>
    <scope>NUCLEOTIDE SEQUENCE [LARGE SCALE GENOMIC DNA]</scope>
    <source>
        <strain evidence="4">AT11b</strain>
    </source>
</reference>
<dbReference type="CDD" id="cd07374">
    <property type="entry name" value="CYTH-like_Pase"/>
    <property type="match status" value="1"/>
</dbReference>
<dbReference type="PANTHER" id="PTHR39339:SF1">
    <property type="entry name" value="CHAD DOMAIN-CONTAINING PROTEIN"/>
    <property type="match status" value="1"/>
</dbReference>
<name>A0A3P5WTJ3_9MICC</name>
<evidence type="ECO:0000259" key="2">
    <source>
        <dbReference type="PROSITE" id="PS51707"/>
    </source>
</evidence>
<dbReference type="Pfam" id="PF05235">
    <property type="entry name" value="CHAD"/>
    <property type="match status" value="1"/>
</dbReference>
<gene>
    <name evidence="4" type="ORF">PSET11_01488</name>
</gene>
<dbReference type="Gene3D" id="2.40.320.10">
    <property type="entry name" value="Hypothetical Protein Pfu-838710-001"/>
    <property type="match status" value="1"/>
</dbReference>
<dbReference type="EMBL" id="UXAU01000020">
    <property type="protein sequence ID" value="VDC24965.1"/>
    <property type="molecule type" value="Genomic_DNA"/>
</dbReference>
<proteinExistence type="predicted"/>
<dbReference type="OrthoDB" id="9777271at2"/>
<feature type="region of interest" description="Disordered" evidence="1">
    <location>
        <begin position="205"/>
        <end position="227"/>
    </location>
</feature>
<evidence type="ECO:0000313" key="5">
    <source>
        <dbReference type="Proteomes" id="UP000280861"/>
    </source>
</evidence>
<dbReference type="InterPro" id="IPR023577">
    <property type="entry name" value="CYTH_domain"/>
</dbReference>
<dbReference type="PROSITE" id="PS51707">
    <property type="entry name" value="CYTH"/>
    <property type="match status" value="1"/>
</dbReference>
<dbReference type="InterPro" id="IPR033469">
    <property type="entry name" value="CYTH-like_dom_sf"/>
</dbReference>
<organism evidence="4 5">
    <name type="scientific">Arthrobacter ulcerisalmonis</name>
    <dbReference type="NCBI Taxonomy" id="2483813"/>
    <lineage>
        <taxon>Bacteria</taxon>
        <taxon>Bacillati</taxon>
        <taxon>Actinomycetota</taxon>
        <taxon>Actinomycetes</taxon>
        <taxon>Micrococcales</taxon>
        <taxon>Micrococcaceae</taxon>
        <taxon>Arthrobacter</taxon>
    </lineage>
</organism>
<sequence>MKASEGLEVEKKYDVGKDAQVPHLTDIEVVARVGEPHTATLTAVYFDTAAQELAGRKITLRRRTGGADAGWHLKLPPAAAAGSEPAARRELHAPLGQEGVVPDALLTYVQVYLRGAAVAPVVRLETVRTTYPLYAADGQHLADLADDHVSSERLGTALAAEATNHSDASLQWREWELELVHGEPSLFAAAEEVLEAAGATPSAHASKLGRALGSGPTSARRRAPGTASLLAGKKAPAAAVVTLYVAEHVDHILALDPAVRLAEPDAVHDLRSATRRLRSVLTAYRSLYSAVRVRRLLAELKWLGGELGAPRDAEVMAAILRGPLAALPDDAGSQAVRRRVHRHTEAVFTAGYRELLAALVSGRYFRLLDELESFRTDPPLRAVAVVSGRKATGKAIEKSAARLRRSHRAAATSRKGPERDEALHQVRKDAKRLRHVAESAVPVHGKRAAKVGKAAQRQQAHLGEFNDAVLASGLLASLRQANDQPQVVAAFDALVEEQAALMVAALAKYRRARKKSRHLLGRGII</sequence>
<dbReference type="Gene3D" id="1.40.20.10">
    <property type="entry name" value="CHAD domain"/>
    <property type="match status" value="1"/>
</dbReference>
<evidence type="ECO:0000313" key="4">
    <source>
        <dbReference type="EMBL" id="VDC24965.1"/>
    </source>
</evidence>
<dbReference type="AlphaFoldDB" id="A0A3P5WTJ3"/>
<feature type="region of interest" description="Disordered" evidence="1">
    <location>
        <begin position="400"/>
        <end position="422"/>
    </location>
</feature>
<dbReference type="Proteomes" id="UP000280861">
    <property type="component" value="Unassembled WGS sequence"/>
</dbReference>
<dbReference type="SMART" id="SM00880">
    <property type="entry name" value="CHAD"/>
    <property type="match status" value="1"/>
</dbReference>
<dbReference type="PANTHER" id="PTHR39339">
    <property type="entry name" value="SLR1444 PROTEIN"/>
    <property type="match status" value="1"/>
</dbReference>
<keyword evidence="5" id="KW-1185">Reference proteome</keyword>
<dbReference type="InterPro" id="IPR007899">
    <property type="entry name" value="CHAD_dom"/>
</dbReference>
<dbReference type="Pfam" id="PF01928">
    <property type="entry name" value="CYTH"/>
    <property type="match status" value="1"/>
</dbReference>
<evidence type="ECO:0000259" key="3">
    <source>
        <dbReference type="PROSITE" id="PS51708"/>
    </source>
</evidence>
<dbReference type="RefSeq" id="WP_124091434.1">
    <property type="nucleotide sequence ID" value="NZ_CBCRYA010000004.1"/>
</dbReference>
<dbReference type="SUPFAM" id="SSF55154">
    <property type="entry name" value="CYTH-like phosphatases"/>
    <property type="match status" value="1"/>
</dbReference>
<accession>A0A3P5WTJ3</accession>
<dbReference type="InterPro" id="IPR038186">
    <property type="entry name" value="CHAD_dom_sf"/>
</dbReference>
<dbReference type="SMART" id="SM01118">
    <property type="entry name" value="CYTH"/>
    <property type="match status" value="1"/>
</dbReference>
<evidence type="ECO:0000256" key="1">
    <source>
        <dbReference type="SAM" id="MobiDB-lite"/>
    </source>
</evidence>
<dbReference type="PROSITE" id="PS51708">
    <property type="entry name" value="CHAD"/>
    <property type="match status" value="1"/>
</dbReference>
<feature type="domain" description="CYTH" evidence="2">
    <location>
        <begin position="6"/>
        <end position="215"/>
    </location>
</feature>
<protein>
    <submittedName>
        <fullName evidence="4">CHAD domain protein</fullName>
    </submittedName>
</protein>